<dbReference type="PATRIC" id="fig|80852.17.peg.2086"/>
<feature type="chain" id="PRO_5001857674" evidence="1">
    <location>
        <begin position="21"/>
        <end position="130"/>
    </location>
</feature>
<protein>
    <submittedName>
        <fullName evidence="2">Putative exported protein</fullName>
    </submittedName>
</protein>
<evidence type="ECO:0000313" key="2">
    <source>
        <dbReference type="EMBL" id="CED72083.1"/>
    </source>
</evidence>
<keyword evidence="3" id="KW-1185">Reference proteome</keyword>
<accession>A0A090IRW5</accession>
<name>A0A090IRW5_9GAMM</name>
<dbReference type="AlphaFoldDB" id="A0A090IRW5"/>
<gene>
    <name evidence="2" type="ORF">AWOD_I_2018</name>
</gene>
<reference evidence="3" key="1">
    <citation type="submission" date="2014-09" db="EMBL/GenBank/DDBJ databases">
        <authorList>
            <person name="Hjerde E."/>
        </authorList>
    </citation>
    <scope>NUCLEOTIDE SEQUENCE [LARGE SCALE GENOMIC DNA]</scope>
    <source>
        <strain evidence="3">06/09/139</strain>
    </source>
</reference>
<proteinExistence type="predicted"/>
<evidence type="ECO:0000313" key="3">
    <source>
        <dbReference type="Proteomes" id="UP000032427"/>
    </source>
</evidence>
<evidence type="ECO:0000256" key="1">
    <source>
        <dbReference type="SAM" id="SignalP"/>
    </source>
</evidence>
<sequence>MDLSTSALLFSALLSPLAMADWQLDLGLEISRPNLQHVTNSSASLVLGEETLVFNSVDRQSQVQAWAELKNIDAENVEIAFRVTEDEGEGNIRTLCAPTIITKLNNLESYMVSDSSVNETVKLSVEVISS</sequence>
<dbReference type="KEGG" id="awd:AWOD_I_2018"/>
<feature type="signal peptide" evidence="1">
    <location>
        <begin position="1"/>
        <end position="20"/>
    </location>
</feature>
<keyword evidence="1" id="KW-0732">Signal</keyword>
<dbReference type="GeneID" id="28541595"/>
<dbReference type="EMBL" id="LN554846">
    <property type="protein sequence ID" value="CED72083.1"/>
    <property type="molecule type" value="Genomic_DNA"/>
</dbReference>
<organism evidence="2 3">
    <name type="scientific">Aliivibrio wodanis</name>
    <dbReference type="NCBI Taxonomy" id="80852"/>
    <lineage>
        <taxon>Bacteria</taxon>
        <taxon>Pseudomonadati</taxon>
        <taxon>Pseudomonadota</taxon>
        <taxon>Gammaproteobacteria</taxon>
        <taxon>Vibrionales</taxon>
        <taxon>Vibrionaceae</taxon>
        <taxon>Aliivibrio</taxon>
    </lineage>
</organism>
<dbReference type="STRING" id="80852.AWOD_I_2018"/>
<dbReference type="Proteomes" id="UP000032427">
    <property type="component" value="Chromosome 1"/>
</dbReference>
<dbReference type="HOGENOM" id="CLU_1853347_0_0_6"/>
<dbReference type="OrthoDB" id="5917588at2"/>